<keyword evidence="3" id="KW-1185">Reference proteome</keyword>
<gene>
    <name evidence="2" type="ORF">PARMNEM_LOCUS14911</name>
</gene>
<dbReference type="InterPro" id="IPR044822">
    <property type="entry name" value="Myb_DNA-bind_4"/>
</dbReference>
<sequence length="1144" mass="135977">MEQIVVKTEVQPNGDILLFYVDENRSHGEGELTRLENMTQDIAVELQESDLVLNNVEETIDKYDFVQCVDQLSKESWLDEEIQKLLVFYIENKESFLNNSITKPQLWAVACKTMLAAKNPSLCEIMFKNLEQKFSEICKEQQKGEVVNWPFFDLCRQAFHDDKKLIINENIQQNQSENIQQNQSENIQQDQSENMLINPKPNEEGILVMKKLNSARTNSDGKVEQMLNMYLKYKKNPKSYHSHRGVWEAIALELGVEDADYWHKRFLNFKQHYVRMVCKRNETGPEKINWPYMKLFDQIFDGDEEFQRKFSYRPDLHQIDNIIAVSNEESENNWNNTEKTVLVKYYFDCFHEFQDPTIPNNFLWHEIGRLLDKQPDNCKQKYRDMKKEHFDKLMEGGYDLANRIPIAIIFDNIIARETEIEISKTQKRSDLFETWNTKEMDELVQYFYDNVEMFKDSACYYVCWNIVAKKLKRNIHSCKKQWEDLTRLYKSILEDKKENPDMQIDWRYIDIFDRIFDYGMDTNLLEGYENIKVHNENVVSGKVGVKKLHIKDDEFNDGSDDEESYDERGFTKRSKRRTDESKDYKILEFYQKNKDKFTGSLRKKLSVWEILAKQLHLTATQCAHRFRNLKQVYMGYVQKEINKPEMPILWPYYALCKKVFGYRAIKAKLRNGKRDSDDDEEWTAKEIKLLINYFSNNYNDLCDSIEDVSKWSALVSDIGKTARACSEKFLELRKSYRKLKTMKSRNPEVKVSWKYFNMIDNIYTTRQAEKQMEEDEGMEMGEITEQLDVDAIKSEMPEDEDFEYIIVIPEDQDLSGNNDTELMGETTTESIQVTEETIETKSQINKWNKRLKKNLLVQYLKYLRANNGKEIVSKEMWKEISTKLNKPPLACRRILLKLKNQHKLSASDEEFKTKSPYYKLMEKILLLKPKFAKIAEGKALQEKKSYKDVAMPDEKVEQALQYYLDNTEEFLSPRFEKKYVWMELANLISEPVNRVFNKINYLKHLYSNENSDTTQIPFRGMIQLIVMKENLLKDLMMSDAKSVVSNEDNLDEFWTEDEIEQLLLWYLTHLDKFKNPKYVRSYLWTEASEIMKKSALTCSKKMSEIRTQYRNMVREAPEDLNDWRFYSLCQKIYGTGKKNPVNNN</sequence>
<evidence type="ECO:0000313" key="3">
    <source>
        <dbReference type="Proteomes" id="UP001314205"/>
    </source>
</evidence>
<comment type="caution">
    <text evidence="2">The sequence shown here is derived from an EMBL/GenBank/DDBJ whole genome shotgun (WGS) entry which is preliminary data.</text>
</comment>
<dbReference type="AlphaFoldDB" id="A0AAV1LKC5"/>
<name>A0AAV1LKC5_9NEOP</name>
<dbReference type="SMART" id="SM00717">
    <property type="entry name" value="SANT"/>
    <property type="match status" value="4"/>
</dbReference>
<organism evidence="2 3">
    <name type="scientific">Parnassius mnemosyne</name>
    <name type="common">clouded apollo</name>
    <dbReference type="NCBI Taxonomy" id="213953"/>
    <lineage>
        <taxon>Eukaryota</taxon>
        <taxon>Metazoa</taxon>
        <taxon>Ecdysozoa</taxon>
        <taxon>Arthropoda</taxon>
        <taxon>Hexapoda</taxon>
        <taxon>Insecta</taxon>
        <taxon>Pterygota</taxon>
        <taxon>Neoptera</taxon>
        <taxon>Endopterygota</taxon>
        <taxon>Lepidoptera</taxon>
        <taxon>Glossata</taxon>
        <taxon>Ditrysia</taxon>
        <taxon>Papilionoidea</taxon>
        <taxon>Papilionidae</taxon>
        <taxon>Parnassiinae</taxon>
        <taxon>Parnassini</taxon>
        <taxon>Parnassius</taxon>
        <taxon>Driopa</taxon>
    </lineage>
</organism>
<feature type="domain" description="Myb-like" evidence="1">
    <location>
        <begin position="330"/>
        <end position="388"/>
    </location>
</feature>
<dbReference type="Pfam" id="PF13837">
    <property type="entry name" value="Myb_DNA-bind_4"/>
    <property type="match status" value="1"/>
</dbReference>
<feature type="domain" description="Myb-like" evidence="1">
    <location>
        <begin position="1050"/>
        <end position="1115"/>
    </location>
</feature>
<dbReference type="EMBL" id="CAVLGL010000092">
    <property type="protein sequence ID" value="CAK1595428.1"/>
    <property type="molecule type" value="Genomic_DNA"/>
</dbReference>
<feature type="domain" description="Myb-like" evidence="1">
    <location>
        <begin position="431"/>
        <end position="488"/>
    </location>
</feature>
<dbReference type="InterPro" id="IPR001005">
    <property type="entry name" value="SANT/Myb"/>
</dbReference>
<proteinExistence type="predicted"/>
<dbReference type="Proteomes" id="UP001314205">
    <property type="component" value="Unassembled WGS sequence"/>
</dbReference>
<accession>A0AAV1LKC5</accession>
<evidence type="ECO:0000259" key="1">
    <source>
        <dbReference type="SMART" id="SM00717"/>
    </source>
</evidence>
<feature type="domain" description="Myb-like" evidence="1">
    <location>
        <begin position="678"/>
        <end position="735"/>
    </location>
</feature>
<evidence type="ECO:0000313" key="2">
    <source>
        <dbReference type="EMBL" id="CAK1595428.1"/>
    </source>
</evidence>
<protein>
    <recommendedName>
        <fullName evidence="1">Myb-like domain-containing protein</fullName>
    </recommendedName>
</protein>
<reference evidence="2 3" key="1">
    <citation type="submission" date="2023-11" db="EMBL/GenBank/DDBJ databases">
        <authorList>
            <person name="Hedman E."/>
            <person name="Englund M."/>
            <person name="Stromberg M."/>
            <person name="Nyberg Akerstrom W."/>
            <person name="Nylinder S."/>
            <person name="Jareborg N."/>
            <person name="Kallberg Y."/>
            <person name="Kronander E."/>
        </authorList>
    </citation>
    <scope>NUCLEOTIDE SEQUENCE [LARGE SCALE GENOMIC DNA]</scope>
</reference>